<dbReference type="EMBL" id="EQ974298">
    <property type="protein sequence ID" value="EEF30730.1"/>
    <property type="molecule type" value="Genomic_DNA"/>
</dbReference>
<name>B9T091_RICCO</name>
<dbReference type="Proteomes" id="UP000008311">
    <property type="component" value="Unassembled WGS sequence"/>
</dbReference>
<dbReference type="AlphaFoldDB" id="B9T091"/>
<sequence>MTTKYVVIKDNRLQMRSGHQVVVGKDPWLTDLDNIFITMSLREDTAEALISSLMRSAMNILPTFDNLICRRVEVWLEHIFVCCSKEECNLVAMVSFCSSGN</sequence>
<protein>
    <submittedName>
        <fullName evidence="1">Uncharacterized protein</fullName>
    </submittedName>
</protein>
<keyword evidence="2" id="KW-1185">Reference proteome</keyword>
<accession>B9T091</accession>
<dbReference type="InParanoid" id="B9T091"/>
<gene>
    <name evidence="1" type="ORF">RCOM_0461990</name>
</gene>
<proteinExistence type="predicted"/>
<reference evidence="2" key="1">
    <citation type="journal article" date="2010" name="Nat. Biotechnol.">
        <title>Draft genome sequence of the oilseed species Ricinus communis.</title>
        <authorList>
            <person name="Chan A.P."/>
            <person name="Crabtree J."/>
            <person name="Zhao Q."/>
            <person name="Lorenzi H."/>
            <person name="Orvis J."/>
            <person name="Puiu D."/>
            <person name="Melake-Berhan A."/>
            <person name="Jones K.M."/>
            <person name="Redman J."/>
            <person name="Chen G."/>
            <person name="Cahoon E.B."/>
            <person name="Gedil M."/>
            <person name="Stanke M."/>
            <person name="Haas B.J."/>
            <person name="Wortman J.R."/>
            <person name="Fraser-Liggett C.M."/>
            <person name="Ravel J."/>
            <person name="Rabinowicz P.D."/>
        </authorList>
    </citation>
    <scope>NUCLEOTIDE SEQUENCE [LARGE SCALE GENOMIC DNA]</scope>
    <source>
        <strain evidence="2">cv. Hale</strain>
    </source>
</reference>
<evidence type="ECO:0000313" key="2">
    <source>
        <dbReference type="Proteomes" id="UP000008311"/>
    </source>
</evidence>
<organism evidence="1 2">
    <name type="scientific">Ricinus communis</name>
    <name type="common">Castor bean</name>
    <dbReference type="NCBI Taxonomy" id="3988"/>
    <lineage>
        <taxon>Eukaryota</taxon>
        <taxon>Viridiplantae</taxon>
        <taxon>Streptophyta</taxon>
        <taxon>Embryophyta</taxon>
        <taxon>Tracheophyta</taxon>
        <taxon>Spermatophyta</taxon>
        <taxon>Magnoliopsida</taxon>
        <taxon>eudicotyledons</taxon>
        <taxon>Gunneridae</taxon>
        <taxon>Pentapetalae</taxon>
        <taxon>rosids</taxon>
        <taxon>fabids</taxon>
        <taxon>Malpighiales</taxon>
        <taxon>Euphorbiaceae</taxon>
        <taxon>Acalyphoideae</taxon>
        <taxon>Acalypheae</taxon>
        <taxon>Ricinus</taxon>
    </lineage>
</organism>
<evidence type="ECO:0000313" key="1">
    <source>
        <dbReference type="EMBL" id="EEF30730.1"/>
    </source>
</evidence>